<reference evidence="2 3" key="1">
    <citation type="submission" date="2018-11" db="EMBL/GenBank/DDBJ databases">
        <title>Genomic Encyclopedia of Type Strains, Phase IV (KMG-IV): sequencing the most valuable type-strain genomes for metagenomic binning, comparative biology and taxonomic classification.</title>
        <authorList>
            <person name="Goeker M."/>
        </authorList>
    </citation>
    <scope>NUCLEOTIDE SEQUENCE [LARGE SCALE GENOMIC DNA]</scope>
    <source>
        <strain evidence="2 3">DSM 100316</strain>
    </source>
</reference>
<sequence length="205" mass="20501">MLLRKFTQVAAVLTLSSAAVLAQAATIIVDGVIDSSTGALASLAPSGTDFGGDFDFDAGDVSYGNVILAGFCFNSTASGAPPATPDCPSSKSVVPFLTTGSSAYTGDVAAPDATYQQAGTTFDGVDGALKLLAFSPSFGVNILIDVMLNADGSGSLVADAGFLGTAEGALNWQSDAPEVPVPAAAWLFGSAIAGLAAVRRRQVSR</sequence>
<dbReference type="RefSeq" id="WP_123710879.1">
    <property type="nucleotide sequence ID" value="NZ_RKHR01000003.1"/>
</dbReference>
<feature type="chain" id="PRO_5018103469" evidence="1">
    <location>
        <begin position="25"/>
        <end position="205"/>
    </location>
</feature>
<organism evidence="2 3">
    <name type="scientific">Sinobacterium caligoides</name>
    <dbReference type="NCBI Taxonomy" id="933926"/>
    <lineage>
        <taxon>Bacteria</taxon>
        <taxon>Pseudomonadati</taxon>
        <taxon>Pseudomonadota</taxon>
        <taxon>Gammaproteobacteria</taxon>
        <taxon>Cellvibrionales</taxon>
        <taxon>Spongiibacteraceae</taxon>
        <taxon>Sinobacterium</taxon>
    </lineage>
</organism>
<dbReference type="InterPro" id="IPR022472">
    <property type="entry name" value="VPLPA-CTERM"/>
</dbReference>
<proteinExistence type="predicted"/>
<keyword evidence="1" id="KW-0732">Signal</keyword>
<feature type="signal peptide" evidence="1">
    <location>
        <begin position="1"/>
        <end position="24"/>
    </location>
</feature>
<gene>
    <name evidence="2" type="ORF">EDC56_0437</name>
</gene>
<name>A0A3N2DYI7_9GAMM</name>
<dbReference type="Proteomes" id="UP000275394">
    <property type="component" value="Unassembled WGS sequence"/>
</dbReference>
<comment type="caution">
    <text evidence="2">The sequence shown here is derived from an EMBL/GenBank/DDBJ whole genome shotgun (WGS) entry which is preliminary data.</text>
</comment>
<evidence type="ECO:0000313" key="3">
    <source>
        <dbReference type="Proteomes" id="UP000275394"/>
    </source>
</evidence>
<protein>
    <submittedName>
        <fullName evidence="2">Putative secreted protein</fullName>
    </submittedName>
</protein>
<dbReference type="AlphaFoldDB" id="A0A3N2DYI7"/>
<dbReference type="EMBL" id="RKHR01000003">
    <property type="protein sequence ID" value="ROS04920.1"/>
    <property type="molecule type" value="Genomic_DNA"/>
</dbReference>
<evidence type="ECO:0000313" key="2">
    <source>
        <dbReference type="EMBL" id="ROS04920.1"/>
    </source>
</evidence>
<accession>A0A3N2DYI7</accession>
<evidence type="ECO:0000256" key="1">
    <source>
        <dbReference type="SAM" id="SignalP"/>
    </source>
</evidence>
<dbReference type="OrthoDB" id="5567186at2"/>
<dbReference type="NCBIfam" id="TIGR03370">
    <property type="entry name" value="VPLPA-CTERM"/>
    <property type="match status" value="1"/>
</dbReference>
<keyword evidence="3" id="KW-1185">Reference proteome</keyword>